<dbReference type="AlphaFoldDB" id="A0A8B8DF24"/>
<evidence type="ECO:0000313" key="4">
    <source>
        <dbReference type="Proteomes" id="UP000694844"/>
    </source>
</evidence>
<dbReference type="GO" id="GO:0016403">
    <property type="term" value="F:dimethylargininase activity"/>
    <property type="evidence" value="ECO:0007669"/>
    <property type="project" value="TreeGrafter"/>
</dbReference>
<comment type="similarity">
    <text evidence="1">Belongs to the DDAH family.</text>
</comment>
<keyword evidence="4" id="KW-1185">Reference proteome</keyword>
<name>A0A8B8DF24_CRAVI</name>
<sequence>MSAFNYNYAIVSRIPNSFKYSGQQYTSKYEKENEIDVEKAREEHRQLIETLKKCEVRVIELQEEEDYPECCFVDDCAVVIGATALITRLGQTTRQGEVAEIRKVLKDLKFRIVEIVDPDAIVEGGDVLFTGKEIFVGLGQGRRTNERGASAVVDAFPEYNVTPVRIDGQVQLKSLVSMAGKDIIAVGNSQNANRVMHQIRQVAQYSYRILKLDNDKAANMLYVNGRLIHRTREEIGDRSYSVLQKLIEDGIPVSQSLLGEAGGTLQNCCLLCINVAHFKHIISTLPTTGSFMLEEAGSRVLDEKITYAKHKLQLSEIEKSGGVLSNLVLFLKKTTLPKEIVSTITSRDVTMYSEVNFM</sequence>
<feature type="coiled-coil region" evidence="3">
    <location>
        <begin position="37"/>
        <end position="64"/>
    </location>
</feature>
<dbReference type="GO" id="GO:0006525">
    <property type="term" value="P:arginine metabolic process"/>
    <property type="evidence" value="ECO:0007669"/>
    <property type="project" value="TreeGrafter"/>
</dbReference>
<keyword evidence="2" id="KW-0378">Hydrolase</keyword>
<organism evidence="4 5">
    <name type="scientific">Crassostrea virginica</name>
    <name type="common">Eastern oyster</name>
    <dbReference type="NCBI Taxonomy" id="6565"/>
    <lineage>
        <taxon>Eukaryota</taxon>
        <taxon>Metazoa</taxon>
        <taxon>Spiralia</taxon>
        <taxon>Lophotrochozoa</taxon>
        <taxon>Mollusca</taxon>
        <taxon>Bivalvia</taxon>
        <taxon>Autobranchia</taxon>
        <taxon>Pteriomorphia</taxon>
        <taxon>Ostreida</taxon>
        <taxon>Ostreoidea</taxon>
        <taxon>Ostreidae</taxon>
        <taxon>Crassostrea</taxon>
    </lineage>
</organism>
<dbReference type="PANTHER" id="PTHR12737">
    <property type="entry name" value="DIMETHYLARGININE DIMETHYLAMINOHYDROLASE"/>
    <property type="match status" value="1"/>
</dbReference>
<dbReference type="InterPro" id="IPR033199">
    <property type="entry name" value="DDAH-like"/>
</dbReference>
<dbReference type="OrthoDB" id="10016839at2759"/>
<dbReference type="GO" id="GO:0000052">
    <property type="term" value="P:citrulline metabolic process"/>
    <property type="evidence" value="ECO:0007669"/>
    <property type="project" value="TreeGrafter"/>
</dbReference>
<protein>
    <submittedName>
        <fullName evidence="5">N(G),N(G)-dimethylarginine dimethylaminohydrolase 1-like isoform X2</fullName>
    </submittedName>
</protein>
<dbReference type="Pfam" id="PF19420">
    <property type="entry name" value="DDAH_eukar"/>
    <property type="match status" value="1"/>
</dbReference>
<dbReference type="PANTHER" id="PTHR12737:SF9">
    <property type="entry name" value="DIMETHYLARGININASE"/>
    <property type="match status" value="1"/>
</dbReference>
<keyword evidence="3" id="KW-0175">Coiled coil</keyword>
<dbReference type="GO" id="GO:0016597">
    <property type="term" value="F:amino acid binding"/>
    <property type="evidence" value="ECO:0007669"/>
    <property type="project" value="TreeGrafter"/>
</dbReference>
<evidence type="ECO:0000256" key="3">
    <source>
        <dbReference type="SAM" id="Coils"/>
    </source>
</evidence>
<dbReference type="Proteomes" id="UP000694844">
    <property type="component" value="Chromosome 3"/>
</dbReference>
<dbReference type="GO" id="GO:0045429">
    <property type="term" value="P:positive regulation of nitric oxide biosynthetic process"/>
    <property type="evidence" value="ECO:0007669"/>
    <property type="project" value="TreeGrafter"/>
</dbReference>
<dbReference type="RefSeq" id="XP_022326295.1">
    <property type="nucleotide sequence ID" value="XM_022470587.1"/>
</dbReference>
<evidence type="ECO:0000256" key="2">
    <source>
        <dbReference type="ARBA" id="ARBA00022801"/>
    </source>
</evidence>
<dbReference type="SUPFAM" id="SSF55909">
    <property type="entry name" value="Pentein"/>
    <property type="match status" value="1"/>
</dbReference>
<proteinExistence type="inferred from homology"/>
<dbReference type="FunFam" id="3.75.10.10:FF:000004">
    <property type="entry name" value="N(G),N(G)-dimethylarginine dimethylaminohydrolase 1"/>
    <property type="match status" value="1"/>
</dbReference>
<dbReference type="GeneID" id="111126156"/>
<gene>
    <name evidence="5" type="primary">LOC111126156</name>
</gene>
<reference evidence="5" key="1">
    <citation type="submission" date="2025-08" db="UniProtKB">
        <authorList>
            <consortium name="RefSeq"/>
        </authorList>
    </citation>
    <scope>IDENTIFICATION</scope>
    <source>
        <tissue evidence="5">Whole sample</tissue>
    </source>
</reference>
<accession>A0A8B8DF24</accession>
<evidence type="ECO:0000256" key="1">
    <source>
        <dbReference type="ARBA" id="ARBA00008532"/>
    </source>
</evidence>
<evidence type="ECO:0000313" key="5">
    <source>
        <dbReference type="RefSeq" id="XP_022326295.1"/>
    </source>
</evidence>
<dbReference type="Gene3D" id="3.75.10.10">
    <property type="entry name" value="L-arginine/glycine Amidinotransferase, Chain A"/>
    <property type="match status" value="1"/>
</dbReference>